<evidence type="ECO:0000313" key="4">
    <source>
        <dbReference type="Proteomes" id="UP000555728"/>
    </source>
</evidence>
<evidence type="ECO:0000313" key="3">
    <source>
        <dbReference type="EMBL" id="MBB4285413.1"/>
    </source>
</evidence>
<dbReference type="InterPro" id="IPR037185">
    <property type="entry name" value="EmrE-like"/>
</dbReference>
<keyword evidence="1" id="KW-0812">Transmembrane</keyword>
<organism evidence="3 4">
    <name type="scientific">Roseospira goensis</name>
    <dbReference type="NCBI Taxonomy" id="391922"/>
    <lineage>
        <taxon>Bacteria</taxon>
        <taxon>Pseudomonadati</taxon>
        <taxon>Pseudomonadota</taxon>
        <taxon>Alphaproteobacteria</taxon>
        <taxon>Rhodospirillales</taxon>
        <taxon>Rhodospirillaceae</taxon>
        <taxon>Roseospira</taxon>
    </lineage>
</organism>
<dbReference type="GO" id="GO:0016020">
    <property type="term" value="C:membrane"/>
    <property type="evidence" value="ECO:0007669"/>
    <property type="project" value="InterPro"/>
</dbReference>
<dbReference type="SUPFAM" id="SSF103481">
    <property type="entry name" value="Multidrug resistance efflux transporter EmrE"/>
    <property type="match status" value="2"/>
</dbReference>
<evidence type="ECO:0000259" key="2">
    <source>
        <dbReference type="Pfam" id="PF00892"/>
    </source>
</evidence>
<dbReference type="EMBL" id="JACIGI010000006">
    <property type="protein sequence ID" value="MBB4285413.1"/>
    <property type="molecule type" value="Genomic_DNA"/>
</dbReference>
<feature type="transmembrane region" description="Helical" evidence="1">
    <location>
        <begin position="230"/>
        <end position="252"/>
    </location>
</feature>
<feature type="domain" description="EamA" evidence="2">
    <location>
        <begin position="164"/>
        <end position="302"/>
    </location>
</feature>
<feature type="transmembrane region" description="Helical" evidence="1">
    <location>
        <begin position="163"/>
        <end position="186"/>
    </location>
</feature>
<feature type="transmembrane region" description="Helical" evidence="1">
    <location>
        <begin position="104"/>
        <end position="122"/>
    </location>
</feature>
<feature type="transmembrane region" description="Helical" evidence="1">
    <location>
        <begin position="37"/>
        <end position="59"/>
    </location>
</feature>
<proteinExistence type="predicted"/>
<feature type="transmembrane region" description="Helical" evidence="1">
    <location>
        <begin position="259"/>
        <end position="280"/>
    </location>
</feature>
<feature type="transmembrane region" description="Helical" evidence="1">
    <location>
        <begin position="286"/>
        <end position="304"/>
    </location>
</feature>
<keyword evidence="1" id="KW-0472">Membrane</keyword>
<reference evidence="3 4" key="1">
    <citation type="submission" date="2020-08" db="EMBL/GenBank/DDBJ databases">
        <title>Genome sequencing of Purple Non-Sulfur Bacteria from various extreme environments.</title>
        <authorList>
            <person name="Mayer M."/>
        </authorList>
    </citation>
    <scope>NUCLEOTIDE SEQUENCE [LARGE SCALE GENOMIC DNA]</scope>
    <source>
        <strain evidence="3 4">JA135</strain>
    </source>
</reference>
<accession>A0A7W6RY79</accession>
<feature type="transmembrane region" description="Helical" evidence="1">
    <location>
        <begin position="80"/>
        <end position="98"/>
    </location>
</feature>
<dbReference type="Pfam" id="PF00892">
    <property type="entry name" value="EamA"/>
    <property type="match status" value="1"/>
</dbReference>
<protein>
    <submittedName>
        <fullName evidence="3">Drug/metabolite transporter (DMT)-like permease</fullName>
    </submittedName>
</protein>
<keyword evidence="4" id="KW-1185">Reference proteome</keyword>
<dbReference type="Proteomes" id="UP000555728">
    <property type="component" value="Unassembled WGS sequence"/>
</dbReference>
<dbReference type="PANTHER" id="PTHR22911">
    <property type="entry name" value="ACYL-MALONYL CONDENSING ENZYME-RELATED"/>
    <property type="match status" value="1"/>
</dbReference>
<dbReference type="AlphaFoldDB" id="A0A7W6RY79"/>
<name>A0A7W6RY79_9PROT</name>
<keyword evidence="1" id="KW-1133">Transmembrane helix</keyword>
<sequence length="317" mass="33881">MDKPSPRAGIGLAFVCLGLLGVMPIIANSRPPGFDALIFAVFLSLWQLVVSLPLLLSELRSPNKGIFGVHLTPHLRRRTVGIILLTGAMFGLSTYIYVLAVEKAGAVSTAIAIQAYPLFAILWESLFLKRRKSAVELACTLVLVGALYMLATGGTGRIAGLSPWFLVALGVPFLWSVAHVIVKEVLDRTPITPAQVTFFRVLVSVVVLAPVMVAVVPAERILASLGSIDFQAFALLMGAVYYLELVVWFYAVRSIDVSLASSITVPWPALTMVLAVPVLGETVAPYQVAILLVVVASLYGLLFAGARKRRRAAAGAG</sequence>
<dbReference type="InterPro" id="IPR000620">
    <property type="entry name" value="EamA_dom"/>
</dbReference>
<feature type="transmembrane region" description="Helical" evidence="1">
    <location>
        <begin position="134"/>
        <end position="151"/>
    </location>
</feature>
<dbReference type="RefSeq" id="WP_184432562.1">
    <property type="nucleotide sequence ID" value="NZ_JACIGI010000006.1"/>
</dbReference>
<feature type="transmembrane region" description="Helical" evidence="1">
    <location>
        <begin position="198"/>
        <end position="218"/>
    </location>
</feature>
<comment type="caution">
    <text evidence="3">The sequence shown here is derived from an EMBL/GenBank/DDBJ whole genome shotgun (WGS) entry which is preliminary data.</text>
</comment>
<evidence type="ECO:0000256" key="1">
    <source>
        <dbReference type="SAM" id="Phobius"/>
    </source>
</evidence>
<gene>
    <name evidence="3" type="ORF">GGD88_001130</name>
</gene>